<keyword evidence="2" id="KW-0812">Transmembrane</keyword>
<evidence type="ECO:0000256" key="2">
    <source>
        <dbReference type="SAM" id="Phobius"/>
    </source>
</evidence>
<feature type="region of interest" description="Disordered" evidence="1">
    <location>
        <begin position="1"/>
        <end position="21"/>
    </location>
</feature>
<feature type="domain" description="DUF4097" evidence="3">
    <location>
        <begin position="148"/>
        <end position="275"/>
    </location>
</feature>
<dbReference type="OrthoDB" id="5107115at2"/>
<dbReference type="AlphaFoldDB" id="A0A4Y8JXD8"/>
<evidence type="ECO:0000256" key="1">
    <source>
        <dbReference type="SAM" id="MobiDB-lite"/>
    </source>
</evidence>
<evidence type="ECO:0000313" key="5">
    <source>
        <dbReference type="Proteomes" id="UP000297472"/>
    </source>
</evidence>
<reference evidence="4 5" key="1">
    <citation type="submission" date="2019-03" db="EMBL/GenBank/DDBJ databases">
        <title>Genomics of glacier-inhabiting Cryobacterium strains.</title>
        <authorList>
            <person name="Liu Q."/>
            <person name="Xin Y.-H."/>
        </authorList>
    </citation>
    <scope>NUCLEOTIDE SEQUENCE [LARGE SCALE GENOMIC DNA]</scope>
    <source>
        <strain evidence="4 5">TMT1-51</strain>
    </source>
</reference>
<proteinExistence type="predicted"/>
<evidence type="ECO:0000313" key="4">
    <source>
        <dbReference type="EMBL" id="TFD33331.1"/>
    </source>
</evidence>
<organism evidence="4 5">
    <name type="scientific">Cryobacterium cryoconiti</name>
    <dbReference type="NCBI Taxonomy" id="1259239"/>
    <lineage>
        <taxon>Bacteria</taxon>
        <taxon>Bacillati</taxon>
        <taxon>Actinomycetota</taxon>
        <taxon>Actinomycetes</taxon>
        <taxon>Micrococcales</taxon>
        <taxon>Microbacteriaceae</taxon>
        <taxon>Cryobacterium</taxon>
    </lineage>
</organism>
<dbReference type="EMBL" id="SOHA01000005">
    <property type="protein sequence ID" value="TFD33331.1"/>
    <property type="molecule type" value="Genomic_DNA"/>
</dbReference>
<sequence>MPGGLRMSRTPPPPQSSRAGLSPGARTALIVALVLGGVVTVVGLILIGSVLRGASLGGSYTDRASVDAGSQVLATVPNASVTLSPSTDGQVYVDARGTYLGKAPKLRVSTSGDVTTISGGCPTQWFGFCSVDLAIRLPADVPVTVLAQNGRLSTTGLTGSLDLATTNGRIQTDGSRGDLDLRTTNGGIDVRGSSSGRVSAATTNGSVELDFIDPPSDVDARSTNGRVVVRVPDDGEPYRVDARTTNGGVDSASVPTDPSARRSITAVTTNGTVAVETR</sequence>
<accession>A0A4Y8JXD8</accession>
<keyword evidence="2" id="KW-1133">Transmembrane helix</keyword>
<keyword evidence="2" id="KW-0472">Membrane</keyword>
<keyword evidence="5" id="KW-1185">Reference proteome</keyword>
<gene>
    <name evidence="4" type="ORF">E3T49_03365</name>
</gene>
<dbReference type="InterPro" id="IPR025164">
    <property type="entry name" value="Toastrack_DUF4097"/>
</dbReference>
<protein>
    <recommendedName>
        <fullName evidence="3">DUF4097 domain-containing protein</fullName>
    </recommendedName>
</protein>
<name>A0A4Y8JXD8_9MICO</name>
<feature type="compositionally biased region" description="Polar residues" evidence="1">
    <location>
        <begin position="243"/>
        <end position="256"/>
    </location>
</feature>
<dbReference type="Proteomes" id="UP000297472">
    <property type="component" value="Unassembled WGS sequence"/>
</dbReference>
<comment type="caution">
    <text evidence="4">The sequence shown here is derived from an EMBL/GenBank/DDBJ whole genome shotgun (WGS) entry which is preliminary data.</text>
</comment>
<feature type="region of interest" description="Disordered" evidence="1">
    <location>
        <begin position="236"/>
        <end position="258"/>
    </location>
</feature>
<feature type="transmembrane region" description="Helical" evidence="2">
    <location>
        <begin position="28"/>
        <end position="51"/>
    </location>
</feature>
<dbReference type="Pfam" id="PF13349">
    <property type="entry name" value="DUF4097"/>
    <property type="match status" value="1"/>
</dbReference>
<evidence type="ECO:0000259" key="3">
    <source>
        <dbReference type="Pfam" id="PF13349"/>
    </source>
</evidence>